<feature type="transmembrane region" description="Helical" evidence="1">
    <location>
        <begin position="12"/>
        <end position="30"/>
    </location>
</feature>
<name>A0A2M4AYL5_9DIPT</name>
<keyword evidence="1" id="KW-1133">Transmembrane helix</keyword>
<dbReference type="AlphaFoldDB" id="A0A2M4AYL5"/>
<evidence type="ECO:0000313" key="2">
    <source>
        <dbReference type="EMBL" id="MBW45688.1"/>
    </source>
</evidence>
<keyword evidence="1" id="KW-0812">Transmembrane</keyword>
<reference evidence="2" key="1">
    <citation type="submission" date="2018-01" db="EMBL/GenBank/DDBJ databases">
        <title>An insight into the sialome of Amazonian anophelines.</title>
        <authorList>
            <person name="Ribeiro J.M."/>
            <person name="Scarpassa V."/>
            <person name="Calvo E."/>
        </authorList>
    </citation>
    <scope>NUCLEOTIDE SEQUENCE</scope>
    <source>
        <tissue evidence="2">Salivary glands</tissue>
    </source>
</reference>
<organism evidence="2">
    <name type="scientific">Anopheles triannulatus</name>
    <dbReference type="NCBI Taxonomy" id="58253"/>
    <lineage>
        <taxon>Eukaryota</taxon>
        <taxon>Metazoa</taxon>
        <taxon>Ecdysozoa</taxon>
        <taxon>Arthropoda</taxon>
        <taxon>Hexapoda</taxon>
        <taxon>Insecta</taxon>
        <taxon>Pterygota</taxon>
        <taxon>Neoptera</taxon>
        <taxon>Endopterygota</taxon>
        <taxon>Diptera</taxon>
        <taxon>Nematocera</taxon>
        <taxon>Culicoidea</taxon>
        <taxon>Culicidae</taxon>
        <taxon>Anophelinae</taxon>
        <taxon>Anopheles</taxon>
    </lineage>
</organism>
<protein>
    <submittedName>
        <fullName evidence="2">Uncharacterized protein</fullName>
    </submittedName>
</protein>
<sequence length="139" mass="15830">MNIYNARMYVRVHIHIYILCVVPSNAYFFMICIDQNMFVCCIMHKCVSGGVCVLVCIYIYMYIYTYTGVSIVCFPFLAGQCSEVFFLDVQLQLLLSFMHILCINSSLGSSNTTTTNQYVTTNNVKVLLRSSYGKLISCL</sequence>
<feature type="transmembrane region" description="Helical" evidence="1">
    <location>
        <begin position="42"/>
        <end position="63"/>
    </location>
</feature>
<evidence type="ECO:0000256" key="1">
    <source>
        <dbReference type="SAM" id="Phobius"/>
    </source>
</evidence>
<proteinExistence type="predicted"/>
<accession>A0A2M4AYL5</accession>
<keyword evidence="1" id="KW-0472">Membrane</keyword>
<dbReference type="EMBL" id="GGFK01012367">
    <property type="protein sequence ID" value="MBW45688.1"/>
    <property type="molecule type" value="Transcribed_RNA"/>
</dbReference>